<keyword evidence="3" id="KW-1185">Reference proteome</keyword>
<keyword evidence="1" id="KW-0472">Membrane</keyword>
<protein>
    <recommendedName>
        <fullName evidence="4">ATP synthase protein I</fullName>
    </recommendedName>
</protein>
<accession>A0A7G7YR55</accession>
<keyword evidence="1" id="KW-0812">Transmembrane</keyword>
<feature type="transmembrane region" description="Helical" evidence="1">
    <location>
        <begin position="53"/>
        <end position="75"/>
    </location>
</feature>
<sequence>MANKPLPELNDTTHADDHNWPLRRALKVSGIALAIIGIVSLAIWGALRDMPGIWGVLIGVAIAGGFMLMTVVVTLMTSRSTPATTMAAVLGSWLAKIAVVLVVMLLIKDMTFYDRAALATTMIVSLVVLLATETWSVTKAQQVYI</sequence>
<feature type="transmembrane region" description="Helical" evidence="1">
    <location>
        <begin position="87"/>
        <end position="107"/>
    </location>
</feature>
<keyword evidence="1" id="KW-1133">Transmembrane helix</keyword>
<dbReference type="EMBL" id="CP046883">
    <property type="protein sequence ID" value="QNH96975.1"/>
    <property type="molecule type" value="Genomic_DNA"/>
</dbReference>
<evidence type="ECO:0000313" key="3">
    <source>
        <dbReference type="Proteomes" id="UP000515275"/>
    </source>
</evidence>
<dbReference type="KEGG" id="cans:GP473_06055"/>
<evidence type="ECO:0000313" key="2">
    <source>
        <dbReference type="EMBL" id="QNH96975.1"/>
    </source>
</evidence>
<name>A0A7G7YR55_9CORY</name>
<proteinExistence type="predicted"/>
<dbReference type="AlphaFoldDB" id="A0A7G7YR55"/>
<gene>
    <name evidence="2" type="ORF">GP473_06055</name>
</gene>
<evidence type="ECO:0000256" key="1">
    <source>
        <dbReference type="SAM" id="Phobius"/>
    </source>
</evidence>
<evidence type="ECO:0008006" key="4">
    <source>
        <dbReference type="Google" id="ProtNLM"/>
    </source>
</evidence>
<reference evidence="2 3" key="1">
    <citation type="submission" date="2019-12" db="EMBL/GenBank/DDBJ databases">
        <title>Corynebacterium sp. nov., isolated from feces of the Anser Albifrons in China.</title>
        <authorList>
            <person name="Liu Q."/>
        </authorList>
    </citation>
    <scope>NUCLEOTIDE SEQUENCE [LARGE SCALE GENOMIC DNA]</scope>
    <source>
        <strain evidence="2 3">23H37-10</strain>
    </source>
</reference>
<organism evidence="2 3">
    <name type="scientific">Corynebacterium anserum</name>
    <dbReference type="NCBI Taxonomy" id="2684406"/>
    <lineage>
        <taxon>Bacteria</taxon>
        <taxon>Bacillati</taxon>
        <taxon>Actinomycetota</taxon>
        <taxon>Actinomycetes</taxon>
        <taxon>Mycobacteriales</taxon>
        <taxon>Corynebacteriaceae</taxon>
        <taxon>Corynebacterium</taxon>
    </lineage>
</organism>
<dbReference type="Proteomes" id="UP000515275">
    <property type="component" value="Chromosome"/>
</dbReference>
<feature type="transmembrane region" description="Helical" evidence="1">
    <location>
        <begin position="113"/>
        <end position="132"/>
    </location>
</feature>
<feature type="transmembrane region" description="Helical" evidence="1">
    <location>
        <begin position="28"/>
        <end position="47"/>
    </location>
</feature>